<organism evidence="1 2">
    <name type="scientific">Candidatus Bandiella euplotis</name>
    <dbReference type="NCBI Taxonomy" id="1664265"/>
    <lineage>
        <taxon>Bacteria</taxon>
        <taxon>Pseudomonadati</taxon>
        <taxon>Pseudomonadota</taxon>
        <taxon>Alphaproteobacteria</taxon>
        <taxon>Rickettsiales</taxon>
        <taxon>Candidatus Midichloriaceae</taxon>
        <taxon>Candidatus Bandiella</taxon>
    </lineage>
</organism>
<reference evidence="1 2" key="1">
    <citation type="submission" date="2022-11" db="EMBL/GenBank/DDBJ databases">
        <title>Host association and intracellularity evolved multiple times independently in the Rickettsiales.</title>
        <authorList>
            <person name="Castelli M."/>
            <person name="Nardi T."/>
            <person name="Gammuto L."/>
            <person name="Bellinzona G."/>
            <person name="Sabaneyeva E."/>
            <person name="Potekhin A."/>
            <person name="Serra V."/>
            <person name="Petroni G."/>
            <person name="Sassera D."/>
        </authorList>
    </citation>
    <scope>NUCLEOTIDE SEQUENCE [LARGE SCALE GENOMIC DNA]</scope>
    <source>
        <strain evidence="1 2">NDG2</strain>
    </source>
</reference>
<evidence type="ECO:0000313" key="1">
    <source>
        <dbReference type="EMBL" id="WPX96603.1"/>
    </source>
</evidence>
<dbReference type="Proteomes" id="UP001327219">
    <property type="component" value="Chromosome"/>
</dbReference>
<protein>
    <submittedName>
        <fullName evidence="1">Uncharacterized protein</fullName>
    </submittedName>
</protein>
<dbReference type="EMBL" id="CP110820">
    <property type="protein sequence ID" value="WPX96603.1"/>
    <property type="molecule type" value="Genomic_DNA"/>
</dbReference>
<gene>
    <name evidence="1" type="ORF">Bandiella_00720</name>
</gene>
<sequence length="56" mass="6617">MHNQLIIFDFIIKYYSYDINHISQAKIIKSYYVTLNGEIIKEKIGLVIVIYIPLVN</sequence>
<keyword evidence="2" id="KW-1185">Reference proteome</keyword>
<evidence type="ECO:0000313" key="2">
    <source>
        <dbReference type="Proteomes" id="UP001327219"/>
    </source>
</evidence>
<name>A0ABZ0UND2_9RICK</name>
<accession>A0ABZ0UND2</accession>
<proteinExistence type="predicted"/>